<keyword evidence="3" id="KW-0539">Nucleus</keyword>
<keyword evidence="10" id="KW-1185">Reference proteome</keyword>
<dbReference type="PROSITE" id="PS50072">
    <property type="entry name" value="CSA_PPIASE_2"/>
    <property type="match status" value="1"/>
</dbReference>
<sequence>FVFEGNFPVILFQHEQYIHPRATNKWEVSQIFTVIFFFIKVLIKTSAGDIDIELWSKEAPKACRNFTQLCMEGYYDGTIFHRVVPDFIVQGGDPTGTGTGGQSIYGRSFKDEFHSRLRFNRRGLVALANAGTNDNGSQFFFTLGRADELNNKHTIFGKVTGDTVYNMLRLAEVECDSDERPLNPHKIRSTEVLHCPFDDIIPREIKVRKEKVKEEGKKSQSKATKNFSLLSFGEEAEEEEEMVNQVSQTMKGKSKSSHDLLKDDPKLSSVPAVESKTSQGDLSEGADEPEDNSHGGLEKAKMRELVAQKLKTAAPAGEKDAAGEQGGNRSSRSSPTGKETCQCRGFATGKETCQCRGSATGKETYQCGGSTTGKEVCQCRGSPTGKETCQYGGSTTGKEICQCGWSAMGKETCQCGGFPTGKETCQCRGSTTGKETYQCVGSPTGNETCQCIGSPTGNETCQCRGSPTGNETCQCVGSPTGNETCQCVGSPTGNETCQCVGSPRGNKTCQCIGSPTGNETCQCGGSLTGKETCQCRGSPTGNETCQCVGSPRGNKTCQCIGSPTGNETCQCGGSPTGNETCQCGGSPTGNETCQCGGSLTGNETCQCGGSLTGKETCQCGGSLTGKETCQCGGSLTGKETCQCGGSLTGKETCQCGGSPTGKETCQCGGSPTGKETCQCGGSPTGKETCQCGGSPTGKETCQCGGSTTGKETCQCVGSPRGNETCQCVGSPTGNETCQCGGSPTGNETCQCGGSTTGKETCQCGGSPTGNETCQCGGSPTGNETCQCGGSTTGKETCQCGGSTTGKKICQCGGSPTGNETCQCGGSPTGKETCQCGGSPTGKETCQCGGSPTGNETSQYGGSPTGNETSQCGGSPTGNKTCQCRGSLTGKETCQCGGSPTAGVVWEDSQLWLRLFNAFIATQLQSLGGSEELRKEVRQLKKELLALKQRKEEGVKPELVAGAGESKPANEAMAEYLEGRKKYDELRTQKLKKGSSREAQTLALLESFKTKLSSAISEAPDTPENVEELDEDDDKGCCLQSDVYSCLMDFARYVYMATVELAPTLGGCSAFGVVHAVAVEPDLGWRAVETGAPWSSAGKAGKGSLYHSLNACCTPGTEHGSQQCASDMLAWINYPGMAHVLQFDEQTRKVKDANMQDEDTFEIYDPRNPVNKRRREESKKLLKEKKERSLASTRLFTAPTGLRLNFHMEQEGELMLHHESPRARVAANSNQPGNSPDLNPIENLWSSLKKRGVLEFKTEACVSTSMQMPLWNQLSACVISEKQTRAGPAVPAIKTSLTGLIWKGHAEPSQDPLKYTLGRPLITAAPCDTIRTAGPRVPPRPKTVPPRTRLCHVSRVTLKVLRVQIELEAVYKCEPRTANASTSVYRAVA</sequence>
<dbReference type="GO" id="GO:0071013">
    <property type="term" value="C:catalytic step 2 spliceosome"/>
    <property type="evidence" value="ECO:0007669"/>
    <property type="project" value="TreeGrafter"/>
</dbReference>
<gene>
    <name evidence="9" type="ORF">P4O66_005854</name>
</gene>
<evidence type="ECO:0000256" key="2">
    <source>
        <dbReference type="ARBA" id="ARBA00007365"/>
    </source>
</evidence>
<dbReference type="FunFam" id="2.40.100.10:FF:000007">
    <property type="entry name" value="Peptidyl-prolyl cis-trans isomerase CWC27 homolog"/>
    <property type="match status" value="1"/>
</dbReference>
<dbReference type="SUPFAM" id="SSF50891">
    <property type="entry name" value="Cyclophilin-like"/>
    <property type="match status" value="1"/>
</dbReference>
<dbReference type="InterPro" id="IPR044666">
    <property type="entry name" value="Cyclophilin_A-like"/>
</dbReference>
<feature type="region of interest" description="Disordered" evidence="7">
    <location>
        <begin position="311"/>
        <end position="339"/>
    </location>
</feature>
<dbReference type="InterPro" id="IPR029000">
    <property type="entry name" value="Cyclophilin-like_dom_sf"/>
</dbReference>
<evidence type="ECO:0000256" key="7">
    <source>
        <dbReference type="SAM" id="MobiDB-lite"/>
    </source>
</evidence>
<feature type="compositionally biased region" description="Basic and acidic residues" evidence="7">
    <location>
        <begin position="1173"/>
        <end position="1185"/>
    </location>
</feature>
<protein>
    <recommendedName>
        <fullName evidence="4">Spliceosome-associated protein CWC27 homolog</fullName>
    </recommendedName>
    <alternativeName>
        <fullName evidence="5">Probable inactive peptidyl-prolyl cis-trans isomerase CWC27 homolog</fullName>
    </alternativeName>
</protein>
<dbReference type="PROSITE" id="PS00170">
    <property type="entry name" value="CSA_PPIASE_1"/>
    <property type="match status" value="1"/>
</dbReference>
<dbReference type="Gene3D" id="2.40.100.10">
    <property type="entry name" value="Cyclophilin-like"/>
    <property type="match status" value="1"/>
</dbReference>
<comment type="similarity">
    <text evidence="2">Belongs to the cyclophilin-type PPIase family.</text>
</comment>
<dbReference type="CDD" id="cd01925">
    <property type="entry name" value="cyclophilin_CeCYP16-like"/>
    <property type="match status" value="1"/>
</dbReference>
<feature type="compositionally biased region" description="Polar residues" evidence="7">
    <location>
        <begin position="327"/>
        <end position="339"/>
    </location>
</feature>
<evidence type="ECO:0000256" key="4">
    <source>
        <dbReference type="ARBA" id="ARBA00040027"/>
    </source>
</evidence>
<evidence type="ECO:0000256" key="1">
    <source>
        <dbReference type="ARBA" id="ARBA00004123"/>
    </source>
</evidence>
<evidence type="ECO:0000256" key="6">
    <source>
        <dbReference type="ARBA" id="ARBA00046368"/>
    </source>
</evidence>
<dbReference type="Proteomes" id="UP001239994">
    <property type="component" value="Unassembled WGS sequence"/>
</dbReference>
<dbReference type="PRINTS" id="PR00153">
    <property type="entry name" value="CSAPPISMRASE"/>
</dbReference>
<feature type="region of interest" description="Disordered" evidence="7">
    <location>
        <begin position="1163"/>
        <end position="1185"/>
    </location>
</feature>
<evidence type="ECO:0000313" key="10">
    <source>
        <dbReference type="Proteomes" id="UP001239994"/>
    </source>
</evidence>
<feature type="compositionally biased region" description="Basic and acidic residues" evidence="7">
    <location>
        <begin position="256"/>
        <end position="266"/>
    </location>
</feature>
<dbReference type="PANTHER" id="PTHR45625">
    <property type="entry name" value="PEPTIDYL-PROLYL CIS-TRANS ISOMERASE-RELATED"/>
    <property type="match status" value="1"/>
</dbReference>
<dbReference type="InterPro" id="IPR020892">
    <property type="entry name" value="Cyclophilin-type_PPIase_CS"/>
</dbReference>
<dbReference type="GO" id="GO:0006457">
    <property type="term" value="P:protein folding"/>
    <property type="evidence" value="ECO:0007669"/>
    <property type="project" value="InterPro"/>
</dbReference>
<name>A0AAD9E1B8_9TELE</name>
<dbReference type="GO" id="GO:0003755">
    <property type="term" value="F:peptidyl-prolyl cis-trans isomerase activity"/>
    <property type="evidence" value="ECO:0007669"/>
    <property type="project" value="InterPro"/>
</dbReference>
<reference evidence="9" key="1">
    <citation type="submission" date="2023-03" db="EMBL/GenBank/DDBJ databases">
        <title>Electrophorus voltai genome.</title>
        <authorList>
            <person name="Bian C."/>
        </authorList>
    </citation>
    <scope>NUCLEOTIDE SEQUENCE</scope>
    <source>
        <strain evidence="9">CB-2022</strain>
        <tissue evidence="9">Muscle</tissue>
    </source>
</reference>
<feature type="non-terminal residue" evidence="9">
    <location>
        <position position="1"/>
    </location>
</feature>
<dbReference type="CDD" id="cd22288">
    <property type="entry name" value="CWC27_CTD"/>
    <property type="match status" value="1"/>
</dbReference>
<accession>A0AAD9E1B8</accession>
<dbReference type="EMBL" id="JAROKS010000010">
    <property type="protein sequence ID" value="KAK1800644.1"/>
    <property type="molecule type" value="Genomic_DNA"/>
</dbReference>
<comment type="caution">
    <text evidence="9">The sequence shown here is derived from an EMBL/GenBank/DDBJ whole genome shotgun (WGS) entry which is preliminary data.</text>
</comment>
<evidence type="ECO:0000256" key="3">
    <source>
        <dbReference type="ARBA" id="ARBA00023242"/>
    </source>
</evidence>
<dbReference type="InterPro" id="IPR002130">
    <property type="entry name" value="Cyclophilin-type_PPIase_dom"/>
</dbReference>
<proteinExistence type="inferred from homology"/>
<comment type="subunit">
    <text evidence="6">Part of the activated spliceosome B/catalytic step 1 spliceosome, one of the forms of the spliceosome which has a well-formed active site but still cannot catalyze the branching reaction and is composed at least of 52 proteins, the U2, U5 and U6 snRNAs and the pre-mRNA. Recruited during early steps of activated spliceosome B maturation, it is probably one of the first proteins released from this complex as he matures to the spliceosome C complex. Component of the minor spliceosome, which splices U12-type introns.</text>
</comment>
<feature type="region of interest" description="Disordered" evidence="7">
    <location>
        <begin position="856"/>
        <end position="877"/>
    </location>
</feature>
<evidence type="ECO:0000259" key="8">
    <source>
        <dbReference type="PROSITE" id="PS50072"/>
    </source>
</evidence>
<feature type="domain" description="PPIase cyclophilin-type" evidence="8">
    <location>
        <begin position="37"/>
        <end position="192"/>
    </location>
</feature>
<feature type="region of interest" description="Disordered" evidence="7">
    <location>
        <begin position="229"/>
        <end position="298"/>
    </location>
</feature>
<comment type="subcellular location">
    <subcellularLocation>
        <location evidence="1">Nucleus</location>
    </subcellularLocation>
</comment>
<dbReference type="PANTHER" id="PTHR45625:SF6">
    <property type="entry name" value="SPLICEOSOME-ASSOCIATED PROTEIN CWC27 HOMOLOG"/>
    <property type="match status" value="1"/>
</dbReference>
<organism evidence="9 10">
    <name type="scientific">Electrophorus voltai</name>
    <dbReference type="NCBI Taxonomy" id="2609070"/>
    <lineage>
        <taxon>Eukaryota</taxon>
        <taxon>Metazoa</taxon>
        <taxon>Chordata</taxon>
        <taxon>Craniata</taxon>
        <taxon>Vertebrata</taxon>
        <taxon>Euteleostomi</taxon>
        <taxon>Actinopterygii</taxon>
        <taxon>Neopterygii</taxon>
        <taxon>Teleostei</taxon>
        <taxon>Ostariophysi</taxon>
        <taxon>Gymnotiformes</taxon>
        <taxon>Gymnotoidei</taxon>
        <taxon>Gymnotidae</taxon>
        <taxon>Electrophorus</taxon>
    </lineage>
</organism>
<evidence type="ECO:0000256" key="5">
    <source>
        <dbReference type="ARBA" id="ARBA00042090"/>
    </source>
</evidence>
<dbReference type="Pfam" id="PF00160">
    <property type="entry name" value="Pro_isomerase"/>
    <property type="match status" value="1"/>
</dbReference>
<evidence type="ECO:0000313" key="9">
    <source>
        <dbReference type="EMBL" id="KAK1800644.1"/>
    </source>
</evidence>